<comment type="caution">
    <text evidence="3">The sequence shown here is derived from an EMBL/GenBank/DDBJ whole genome shotgun (WGS) entry which is preliminary data.</text>
</comment>
<evidence type="ECO:0000256" key="2">
    <source>
        <dbReference type="SAM" id="Phobius"/>
    </source>
</evidence>
<dbReference type="Proteomes" id="UP001589887">
    <property type="component" value="Unassembled WGS sequence"/>
</dbReference>
<evidence type="ECO:0000313" key="3">
    <source>
        <dbReference type="EMBL" id="MFC0845396.1"/>
    </source>
</evidence>
<feature type="region of interest" description="Disordered" evidence="1">
    <location>
        <begin position="74"/>
        <end position="122"/>
    </location>
</feature>
<keyword evidence="2" id="KW-1133">Transmembrane helix</keyword>
<protein>
    <submittedName>
        <fullName evidence="3">Uncharacterized protein</fullName>
    </submittedName>
</protein>
<dbReference type="RefSeq" id="WP_394320208.1">
    <property type="nucleotide sequence ID" value="NZ_JBHMQV010000009.1"/>
</dbReference>
<organism evidence="3 4">
    <name type="scientific">Streptomyces noboritoensis</name>
    <dbReference type="NCBI Taxonomy" id="67337"/>
    <lineage>
        <taxon>Bacteria</taxon>
        <taxon>Bacillati</taxon>
        <taxon>Actinomycetota</taxon>
        <taxon>Actinomycetes</taxon>
        <taxon>Kitasatosporales</taxon>
        <taxon>Streptomycetaceae</taxon>
        <taxon>Streptomyces</taxon>
    </lineage>
</organism>
<proteinExistence type="predicted"/>
<accession>A0ABV6THY6</accession>
<name>A0ABV6THY6_9ACTN</name>
<evidence type="ECO:0000256" key="1">
    <source>
        <dbReference type="SAM" id="MobiDB-lite"/>
    </source>
</evidence>
<sequence>MAGLAPMGSGRRVVLAVTGLALAVCAGAFSALSWDRADQVAGVVSALAGIAGLGAAAWAALAGSGGRTVRVSGTGAATARGGGRANAGLIGVPGPGSTEVDRTGNAHAEGDGSRANTGVEQP</sequence>
<keyword evidence="4" id="KW-1185">Reference proteome</keyword>
<reference evidence="3 4" key="1">
    <citation type="submission" date="2024-09" db="EMBL/GenBank/DDBJ databases">
        <authorList>
            <person name="Sun Q."/>
            <person name="Mori K."/>
        </authorList>
    </citation>
    <scope>NUCLEOTIDE SEQUENCE [LARGE SCALE GENOMIC DNA]</scope>
    <source>
        <strain evidence="3 4">JCM 4557</strain>
    </source>
</reference>
<feature type="compositionally biased region" description="Basic and acidic residues" evidence="1">
    <location>
        <begin position="99"/>
        <end position="112"/>
    </location>
</feature>
<evidence type="ECO:0000313" key="4">
    <source>
        <dbReference type="Proteomes" id="UP001589887"/>
    </source>
</evidence>
<dbReference type="EMBL" id="JBHMQV010000009">
    <property type="protein sequence ID" value="MFC0845396.1"/>
    <property type="molecule type" value="Genomic_DNA"/>
</dbReference>
<keyword evidence="2" id="KW-0472">Membrane</keyword>
<feature type="transmembrane region" description="Helical" evidence="2">
    <location>
        <begin position="40"/>
        <end position="61"/>
    </location>
</feature>
<keyword evidence="2" id="KW-0812">Transmembrane</keyword>
<gene>
    <name evidence="3" type="ORF">ACFH04_17010</name>
</gene>